<keyword evidence="3" id="KW-1185">Reference proteome</keyword>
<dbReference type="EMBL" id="JAHDVG010000463">
    <property type="protein sequence ID" value="KAH1185991.1"/>
    <property type="molecule type" value="Genomic_DNA"/>
</dbReference>
<protein>
    <submittedName>
        <fullName evidence="2">Uncharacterized protein</fullName>
    </submittedName>
</protein>
<organism evidence="2 3">
    <name type="scientific">Mauremys mutica</name>
    <name type="common">yellowpond turtle</name>
    <dbReference type="NCBI Taxonomy" id="74926"/>
    <lineage>
        <taxon>Eukaryota</taxon>
        <taxon>Metazoa</taxon>
        <taxon>Chordata</taxon>
        <taxon>Craniata</taxon>
        <taxon>Vertebrata</taxon>
        <taxon>Euteleostomi</taxon>
        <taxon>Archelosauria</taxon>
        <taxon>Testudinata</taxon>
        <taxon>Testudines</taxon>
        <taxon>Cryptodira</taxon>
        <taxon>Durocryptodira</taxon>
        <taxon>Testudinoidea</taxon>
        <taxon>Geoemydidae</taxon>
        <taxon>Geoemydinae</taxon>
        <taxon>Mauremys</taxon>
    </lineage>
</organism>
<evidence type="ECO:0000256" key="1">
    <source>
        <dbReference type="SAM" id="MobiDB-lite"/>
    </source>
</evidence>
<feature type="region of interest" description="Disordered" evidence="1">
    <location>
        <begin position="79"/>
        <end position="104"/>
    </location>
</feature>
<evidence type="ECO:0000313" key="3">
    <source>
        <dbReference type="Proteomes" id="UP000827986"/>
    </source>
</evidence>
<proteinExistence type="predicted"/>
<comment type="caution">
    <text evidence="2">The sequence shown here is derived from an EMBL/GenBank/DDBJ whole genome shotgun (WGS) entry which is preliminary data.</text>
</comment>
<evidence type="ECO:0000313" key="2">
    <source>
        <dbReference type="EMBL" id="KAH1185991.1"/>
    </source>
</evidence>
<name>A0A9D3XV00_9SAUR</name>
<sequence>MTDTEAAVVVTQAVDDTMKMTGCGSCGMYMILEGVPDKSFVCMKCCLIELMEEKIRVLEMQVETLVEFRRGFERMMEQRPEESEWKNSDFQMEAGPKNSEGRLLGEESGQWKHVTKRTRQRKRWASEGEIELRNRFVELENEEGAQQVVAEDERARKKRRAASPIRRGEESMEITPNMSPRRIQDGLQRIARDVILATLKETATAF</sequence>
<feature type="region of interest" description="Disordered" evidence="1">
    <location>
        <begin position="148"/>
        <end position="171"/>
    </location>
</feature>
<reference evidence="2" key="1">
    <citation type="submission" date="2021-09" db="EMBL/GenBank/DDBJ databases">
        <title>The genome of Mauremys mutica provides insights into the evolution of semi-aquatic lifestyle.</title>
        <authorList>
            <person name="Gong S."/>
            <person name="Gao Y."/>
        </authorList>
    </citation>
    <scope>NUCLEOTIDE SEQUENCE</scope>
    <source>
        <strain evidence="2">MM-2020</strain>
        <tissue evidence="2">Muscle</tissue>
    </source>
</reference>
<gene>
    <name evidence="2" type="ORF">KIL84_018740</name>
</gene>
<dbReference type="AlphaFoldDB" id="A0A9D3XV00"/>
<accession>A0A9D3XV00</accession>
<dbReference type="Proteomes" id="UP000827986">
    <property type="component" value="Unassembled WGS sequence"/>
</dbReference>